<comment type="caution">
    <text evidence="1">The sequence shown here is derived from an EMBL/GenBank/DDBJ whole genome shotgun (WGS) entry which is preliminary data.</text>
</comment>
<dbReference type="AlphaFoldDB" id="A0A0J8DB53"/>
<protein>
    <submittedName>
        <fullName evidence="1">Uncharacterized protein</fullName>
    </submittedName>
</protein>
<keyword evidence="2" id="KW-1185">Reference proteome</keyword>
<dbReference type="OrthoDB" id="1909423at2"/>
<organism evidence="1 2">
    <name type="scientific">Clostridium cylindrosporum DSM 605</name>
    <dbReference type="NCBI Taxonomy" id="1121307"/>
    <lineage>
        <taxon>Bacteria</taxon>
        <taxon>Bacillati</taxon>
        <taxon>Bacillota</taxon>
        <taxon>Clostridia</taxon>
        <taxon>Eubacteriales</taxon>
        <taxon>Clostridiaceae</taxon>
        <taxon>Clostridium</taxon>
    </lineage>
</organism>
<dbReference type="RefSeq" id="WP_048570938.1">
    <property type="nucleotide sequence ID" value="NZ_LFVU01000027.1"/>
</dbReference>
<dbReference type="EMBL" id="LFVU01000027">
    <property type="protein sequence ID" value="KMT21508.1"/>
    <property type="molecule type" value="Genomic_DNA"/>
</dbReference>
<evidence type="ECO:0000313" key="2">
    <source>
        <dbReference type="Proteomes" id="UP000036756"/>
    </source>
</evidence>
<dbReference type="PATRIC" id="fig|1121307.3.peg.1126"/>
<accession>A0A0J8DB53</accession>
<reference evidence="1 2" key="1">
    <citation type="submission" date="2015-06" db="EMBL/GenBank/DDBJ databases">
        <title>Draft genome sequence of the purine-degrading Clostridium cylindrosporum HC-1 (DSM 605).</title>
        <authorList>
            <person name="Poehlein A."/>
            <person name="Schiel-Bengelsdorf B."/>
            <person name="Bengelsdorf F."/>
            <person name="Daniel R."/>
            <person name="Duerre P."/>
        </authorList>
    </citation>
    <scope>NUCLEOTIDE SEQUENCE [LARGE SCALE GENOMIC DNA]</scope>
    <source>
        <strain evidence="1 2">DSM 605</strain>
    </source>
</reference>
<dbReference type="Proteomes" id="UP000036756">
    <property type="component" value="Unassembled WGS sequence"/>
</dbReference>
<name>A0A0J8DB53_CLOCY</name>
<dbReference type="STRING" id="1121307.CLCY_2c02690"/>
<gene>
    <name evidence="1" type="ORF">CLCY_2c02690</name>
</gene>
<evidence type="ECO:0000313" key="1">
    <source>
        <dbReference type="EMBL" id="KMT21508.1"/>
    </source>
</evidence>
<sequence length="126" mass="14787">MAKTWEDCLSKNANKKRPFVRWYIDSNRTKESYDKEIKHLTVVEYETAINTWLLEDEVQQAIKEYLKCKKNIDIINIYNAMKEKALEGDVASAKWIMDFVDKSGFFGSEEVSEIDKILKNLNVNEV</sequence>
<proteinExistence type="predicted"/>